<comment type="caution">
    <text evidence="1">The sequence shown here is derived from an EMBL/GenBank/DDBJ whole genome shotgun (WGS) entry which is preliminary data.</text>
</comment>
<keyword evidence="2" id="KW-1185">Reference proteome</keyword>
<dbReference type="EMBL" id="SDKC01000001">
    <property type="protein sequence ID" value="RXS76206.1"/>
    <property type="molecule type" value="Genomic_DNA"/>
</dbReference>
<evidence type="ECO:0000313" key="1">
    <source>
        <dbReference type="EMBL" id="RXS76206.1"/>
    </source>
</evidence>
<dbReference type="Proteomes" id="UP000290106">
    <property type="component" value="Unassembled WGS sequence"/>
</dbReference>
<dbReference type="AlphaFoldDB" id="A0A4Q1RKA8"/>
<dbReference type="OrthoDB" id="1957452at2"/>
<sequence>MICKYEDYLKEPYVLTIEQMQQIHNDLLANLDNDPEALKLYEELIAAATKYAAMRAKWLQLPRQEKMDTDSLRTSHHDSVITHFNMLARYLRMQGKKAAWRDALGDEKENKYGRKTIGDFACYLVFMNSICAR</sequence>
<gene>
    <name evidence="1" type="ORF">ETP43_14040</name>
</gene>
<accession>A0A4Q1RKA8</accession>
<dbReference type="RefSeq" id="WP_129258768.1">
    <property type="nucleotide sequence ID" value="NZ_SDKC01000001.1"/>
</dbReference>
<dbReference type="Gene3D" id="1.10.287.800">
    <property type="entry name" value="protein ne1242"/>
    <property type="match status" value="1"/>
</dbReference>
<name>A0A4Q1RKA8_9FIRM</name>
<organism evidence="1 2">
    <name type="scientific">Blautia faecicola</name>
    <dbReference type="NCBI Taxonomy" id="2509240"/>
    <lineage>
        <taxon>Bacteria</taxon>
        <taxon>Bacillati</taxon>
        <taxon>Bacillota</taxon>
        <taxon>Clostridia</taxon>
        <taxon>Lachnospirales</taxon>
        <taxon>Lachnospiraceae</taxon>
        <taxon>Blautia</taxon>
    </lineage>
</organism>
<reference evidence="1 2" key="1">
    <citation type="submission" date="2019-01" db="EMBL/GenBank/DDBJ databases">
        <title>Blautia sp. nov. KGMB01111 isolated human feces.</title>
        <authorList>
            <person name="Park J.-E."/>
            <person name="Kim J.-S."/>
            <person name="Park S.-H."/>
        </authorList>
    </citation>
    <scope>NUCLEOTIDE SEQUENCE [LARGE SCALE GENOMIC DNA]</scope>
    <source>
        <strain evidence="1 2">KGMB01111</strain>
    </source>
</reference>
<proteinExistence type="predicted"/>
<protein>
    <submittedName>
        <fullName evidence="1">Uncharacterized protein</fullName>
    </submittedName>
</protein>
<evidence type="ECO:0000313" key="2">
    <source>
        <dbReference type="Proteomes" id="UP000290106"/>
    </source>
</evidence>